<dbReference type="EMBL" id="AZBU02000001">
    <property type="protein sequence ID" value="TMS35987.1"/>
    <property type="molecule type" value="Genomic_DNA"/>
</dbReference>
<reference evidence="1 2" key="2">
    <citation type="journal article" date="2019" name="G3 (Bethesda)">
        <title>Hybrid Assembly of the Genome of the Entomopathogenic Nematode Steinernema carpocapsae Identifies the X-Chromosome.</title>
        <authorList>
            <person name="Serra L."/>
            <person name="Macchietto M."/>
            <person name="Macias-Munoz A."/>
            <person name="McGill C.J."/>
            <person name="Rodriguez I.M."/>
            <person name="Rodriguez B."/>
            <person name="Murad R."/>
            <person name="Mortazavi A."/>
        </authorList>
    </citation>
    <scope>NUCLEOTIDE SEQUENCE [LARGE SCALE GENOMIC DNA]</scope>
    <source>
        <strain evidence="1 2">ALL</strain>
    </source>
</reference>
<name>A0A4U8UUX2_STECR</name>
<protein>
    <submittedName>
        <fullName evidence="1">Uncharacterized protein</fullName>
    </submittedName>
</protein>
<evidence type="ECO:0000313" key="2">
    <source>
        <dbReference type="Proteomes" id="UP000298663"/>
    </source>
</evidence>
<dbReference type="AlphaFoldDB" id="A0A4U8UUX2"/>
<organism evidence="1 2">
    <name type="scientific">Steinernema carpocapsae</name>
    <name type="common">Entomopathogenic nematode</name>
    <dbReference type="NCBI Taxonomy" id="34508"/>
    <lineage>
        <taxon>Eukaryota</taxon>
        <taxon>Metazoa</taxon>
        <taxon>Ecdysozoa</taxon>
        <taxon>Nematoda</taxon>
        <taxon>Chromadorea</taxon>
        <taxon>Rhabditida</taxon>
        <taxon>Tylenchina</taxon>
        <taxon>Panagrolaimomorpha</taxon>
        <taxon>Strongyloidoidea</taxon>
        <taxon>Steinernematidae</taxon>
        <taxon>Steinernema</taxon>
    </lineage>
</organism>
<proteinExistence type="predicted"/>
<sequence>MFGFGFSGFRCPKVSGSGSGNKLYVTLSGNPKVSGSGRPPTANARVSPFKVVAGSYHDALANGSQSVLPRCAFAGRIQLAKALQWFEAQPEAMLTRGLRMMARSLMARMAKNGASKVFISDINFHFRQAK</sequence>
<gene>
    <name evidence="1" type="ORF">L596_003262</name>
</gene>
<reference evidence="1 2" key="1">
    <citation type="journal article" date="2015" name="Genome Biol.">
        <title>Comparative genomics of Steinernema reveals deeply conserved gene regulatory networks.</title>
        <authorList>
            <person name="Dillman A.R."/>
            <person name="Macchietto M."/>
            <person name="Porter C.F."/>
            <person name="Rogers A."/>
            <person name="Williams B."/>
            <person name="Antoshechkin I."/>
            <person name="Lee M.M."/>
            <person name="Goodwin Z."/>
            <person name="Lu X."/>
            <person name="Lewis E.E."/>
            <person name="Goodrich-Blair H."/>
            <person name="Stock S.P."/>
            <person name="Adams B.J."/>
            <person name="Sternberg P.W."/>
            <person name="Mortazavi A."/>
        </authorList>
    </citation>
    <scope>NUCLEOTIDE SEQUENCE [LARGE SCALE GENOMIC DNA]</scope>
    <source>
        <strain evidence="1 2">ALL</strain>
    </source>
</reference>
<comment type="caution">
    <text evidence="1">The sequence shown here is derived from an EMBL/GenBank/DDBJ whole genome shotgun (WGS) entry which is preliminary data.</text>
</comment>
<keyword evidence="2" id="KW-1185">Reference proteome</keyword>
<dbReference type="EMBL" id="CM016762">
    <property type="protein sequence ID" value="TMS35987.1"/>
    <property type="molecule type" value="Genomic_DNA"/>
</dbReference>
<accession>A0A4U8UUX2</accession>
<evidence type="ECO:0000313" key="1">
    <source>
        <dbReference type="EMBL" id="TMS35987.1"/>
    </source>
</evidence>
<dbReference type="Proteomes" id="UP000298663">
    <property type="component" value="Chromosome X"/>
</dbReference>